<evidence type="ECO:0000313" key="3">
    <source>
        <dbReference type="EMBL" id="CAK0826417.1"/>
    </source>
</evidence>
<dbReference type="Proteomes" id="UP001189429">
    <property type="component" value="Unassembled WGS sequence"/>
</dbReference>
<comment type="caution">
    <text evidence="3">The sequence shown here is derived from an EMBL/GenBank/DDBJ whole genome shotgun (WGS) entry which is preliminary data.</text>
</comment>
<protein>
    <recommendedName>
        <fullName evidence="5">SH3 domain-containing protein</fullName>
    </recommendedName>
</protein>
<evidence type="ECO:0000313" key="4">
    <source>
        <dbReference type="Proteomes" id="UP001189429"/>
    </source>
</evidence>
<feature type="coiled-coil region" evidence="1">
    <location>
        <begin position="170"/>
        <end position="214"/>
    </location>
</feature>
<accession>A0ABN9S3S2</accession>
<reference evidence="3" key="1">
    <citation type="submission" date="2023-10" db="EMBL/GenBank/DDBJ databases">
        <authorList>
            <person name="Chen Y."/>
            <person name="Shah S."/>
            <person name="Dougan E. K."/>
            <person name="Thang M."/>
            <person name="Chan C."/>
        </authorList>
    </citation>
    <scope>NUCLEOTIDE SEQUENCE [LARGE SCALE GENOMIC DNA]</scope>
</reference>
<feature type="compositionally biased region" description="Basic and acidic residues" evidence="2">
    <location>
        <begin position="291"/>
        <end position="300"/>
    </location>
</feature>
<feature type="region of interest" description="Disordered" evidence="2">
    <location>
        <begin position="291"/>
        <end position="314"/>
    </location>
</feature>
<gene>
    <name evidence="3" type="ORF">PCOR1329_LOCUS26270</name>
</gene>
<feature type="region of interest" description="Disordered" evidence="2">
    <location>
        <begin position="41"/>
        <end position="82"/>
    </location>
</feature>
<evidence type="ECO:0008006" key="5">
    <source>
        <dbReference type="Google" id="ProtNLM"/>
    </source>
</evidence>
<proteinExistence type="predicted"/>
<dbReference type="EMBL" id="CAUYUJ010009313">
    <property type="protein sequence ID" value="CAK0826417.1"/>
    <property type="molecule type" value="Genomic_DNA"/>
</dbReference>
<evidence type="ECO:0000256" key="1">
    <source>
        <dbReference type="SAM" id="Coils"/>
    </source>
</evidence>
<evidence type="ECO:0000256" key="2">
    <source>
        <dbReference type="SAM" id="MobiDB-lite"/>
    </source>
</evidence>
<organism evidence="3 4">
    <name type="scientific">Prorocentrum cordatum</name>
    <dbReference type="NCBI Taxonomy" id="2364126"/>
    <lineage>
        <taxon>Eukaryota</taxon>
        <taxon>Sar</taxon>
        <taxon>Alveolata</taxon>
        <taxon>Dinophyceae</taxon>
        <taxon>Prorocentrales</taxon>
        <taxon>Prorocentraceae</taxon>
        <taxon>Prorocentrum</taxon>
    </lineage>
</organism>
<sequence>MLKGARALAALGPLGVHLVALTLPELAGRGVLELTMSTRQSFGPATPAKARRSGPSLGRPSRESLGLLEGAQPASPASSEATTAAPRRIWVASVATAVRTVPNAMSFKIATLAEGQEVVEVWSRQHYHGWVQVEPRGFVQYDHLRPAEAAPLVVPHPRCSVGGLTAPAEATELEELRRAAEAEREDLRRVRAELRSARAELQDCREQRDELGRATSQMRSKLEACGEAVKRVVGALDAVYGERAGGEAEAAEAGLEETVLHTPLLGGSAEEAAREAGRDAIRLLAELGRGEDCEESRTDGADDENALRLSPTPSASHKVFDGQLLDTAPLGERIPLRAIN</sequence>
<keyword evidence="1" id="KW-0175">Coiled coil</keyword>
<keyword evidence="4" id="KW-1185">Reference proteome</keyword>
<name>A0ABN9S3S2_9DINO</name>
<feature type="compositionally biased region" description="Low complexity" evidence="2">
    <location>
        <begin position="71"/>
        <end position="82"/>
    </location>
</feature>